<feature type="compositionally biased region" description="Basic and acidic residues" evidence="1">
    <location>
        <begin position="364"/>
        <end position="373"/>
    </location>
</feature>
<name>A0A3N1CTU6_9ACTN</name>
<dbReference type="InterPro" id="IPR050237">
    <property type="entry name" value="ATP-dep_AMP-bd_enzyme"/>
</dbReference>
<reference evidence="4 5" key="1">
    <citation type="submission" date="2018-11" db="EMBL/GenBank/DDBJ databases">
        <title>Sequencing the genomes of 1000 actinobacteria strains.</title>
        <authorList>
            <person name="Klenk H.-P."/>
        </authorList>
    </citation>
    <scope>NUCLEOTIDE SEQUENCE [LARGE SCALE GENOMIC DNA]</scope>
    <source>
        <strain evidence="4 5">DSM 44254</strain>
    </source>
</reference>
<comment type="caution">
    <text evidence="4">The sequence shown here is derived from an EMBL/GenBank/DDBJ whole genome shotgun (WGS) entry which is preliminary data.</text>
</comment>
<evidence type="ECO:0000313" key="5">
    <source>
        <dbReference type="Proteomes" id="UP000272400"/>
    </source>
</evidence>
<dbReference type="RefSeq" id="WP_123664232.1">
    <property type="nucleotide sequence ID" value="NZ_RJKE01000001.1"/>
</dbReference>
<feature type="domain" description="AMP-binding enzyme C-terminal" evidence="3">
    <location>
        <begin position="292"/>
        <end position="363"/>
    </location>
</feature>
<dbReference type="Proteomes" id="UP000272400">
    <property type="component" value="Unassembled WGS sequence"/>
</dbReference>
<dbReference type="PROSITE" id="PS00455">
    <property type="entry name" value="AMP_BINDING"/>
    <property type="match status" value="1"/>
</dbReference>
<proteinExistence type="predicted"/>
<dbReference type="GO" id="GO:0016878">
    <property type="term" value="F:acid-thiol ligase activity"/>
    <property type="evidence" value="ECO:0007669"/>
    <property type="project" value="UniProtKB-ARBA"/>
</dbReference>
<evidence type="ECO:0000259" key="3">
    <source>
        <dbReference type="Pfam" id="PF13193"/>
    </source>
</evidence>
<dbReference type="InterPro" id="IPR045851">
    <property type="entry name" value="AMP-bd_C_sf"/>
</dbReference>
<dbReference type="InterPro" id="IPR020845">
    <property type="entry name" value="AMP-binding_CS"/>
</dbReference>
<dbReference type="SUPFAM" id="SSF56801">
    <property type="entry name" value="Acetyl-CoA synthetase-like"/>
    <property type="match status" value="1"/>
</dbReference>
<evidence type="ECO:0000256" key="1">
    <source>
        <dbReference type="SAM" id="MobiDB-lite"/>
    </source>
</evidence>
<dbReference type="InterPro" id="IPR042099">
    <property type="entry name" value="ANL_N_sf"/>
</dbReference>
<keyword evidence="4" id="KW-0436">Ligase</keyword>
<feature type="region of interest" description="Disordered" evidence="1">
    <location>
        <begin position="364"/>
        <end position="386"/>
    </location>
</feature>
<accession>A0A3N1CTU6</accession>
<dbReference type="AlphaFoldDB" id="A0A3N1CTU6"/>
<dbReference type="Gene3D" id="3.40.50.12780">
    <property type="entry name" value="N-terminal domain of ligase-like"/>
    <property type="match status" value="1"/>
</dbReference>
<gene>
    <name evidence="4" type="ORF">EDD29_2172</name>
</gene>
<feature type="compositionally biased region" description="Low complexity" evidence="1">
    <location>
        <begin position="375"/>
        <end position="386"/>
    </location>
</feature>
<dbReference type="Pfam" id="PF13193">
    <property type="entry name" value="AMP-binding_C"/>
    <property type="match status" value="1"/>
</dbReference>
<dbReference type="InterPro" id="IPR025110">
    <property type="entry name" value="AMP-bd_C"/>
</dbReference>
<organism evidence="4 5">
    <name type="scientific">Actinocorallia herbida</name>
    <dbReference type="NCBI Taxonomy" id="58109"/>
    <lineage>
        <taxon>Bacteria</taxon>
        <taxon>Bacillati</taxon>
        <taxon>Actinomycetota</taxon>
        <taxon>Actinomycetes</taxon>
        <taxon>Streptosporangiales</taxon>
        <taxon>Thermomonosporaceae</taxon>
        <taxon>Actinocorallia</taxon>
    </lineage>
</organism>
<evidence type="ECO:0000313" key="4">
    <source>
        <dbReference type="EMBL" id="ROO84645.1"/>
    </source>
</evidence>
<dbReference type="Gene3D" id="3.30.300.30">
    <property type="match status" value="1"/>
</dbReference>
<sequence length="386" mass="39993">MRPLHAVVLPPGPRFLDVLTAALDGTGPALLPVAPGTPEPALRALVETAKPAALVDSSGVHALEGGVPTDAAVLIATSGSTGRPKVVELTAGALESSARSTLSRVGARHAPWLCCLPTSHIAGVQVLVRALLGGVSPVIHPGFDLMEVAKAGEVHISLVPTQLRRLLDVEADLSSYASILLGGAAAPSALLAEARDRGARIFTTYGMSETSGGCVYDGVPLEGVEVSLDAAGRISLSGSVLFSGYRFAERRPGRWFTTQDLGVFEEGRLRVLGRIDDVINTGGEKVVAGAVAEIVSRHPRVREAVVVGRDDPEWGSRVTAVVVADGPVTLDELRDLVRAELPAHAAPRELEIRAELPLLASGKPDREALRRAPEAGTAGTAGLTGG</sequence>
<feature type="domain" description="AMP-dependent synthetase/ligase" evidence="2">
    <location>
        <begin position="68"/>
        <end position="233"/>
    </location>
</feature>
<dbReference type="PANTHER" id="PTHR43767">
    <property type="entry name" value="LONG-CHAIN-FATTY-ACID--COA LIGASE"/>
    <property type="match status" value="1"/>
</dbReference>
<dbReference type="OrthoDB" id="9803968at2"/>
<dbReference type="InterPro" id="IPR000873">
    <property type="entry name" value="AMP-dep_synth/lig_dom"/>
</dbReference>
<dbReference type="EMBL" id="RJKE01000001">
    <property type="protein sequence ID" value="ROO84645.1"/>
    <property type="molecule type" value="Genomic_DNA"/>
</dbReference>
<keyword evidence="5" id="KW-1185">Reference proteome</keyword>
<evidence type="ECO:0000259" key="2">
    <source>
        <dbReference type="Pfam" id="PF00501"/>
    </source>
</evidence>
<dbReference type="Pfam" id="PF00501">
    <property type="entry name" value="AMP-binding"/>
    <property type="match status" value="1"/>
</dbReference>
<protein>
    <submittedName>
        <fullName evidence="4">O-succinylbenzoic acid--CoA ligase</fullName>
    </submittedName>
</protein>
<dbReference type="PANTHER" id="PTHR43767:SF1">
    <property type="entry name" value="NONRIBOSOMAL PEPTIDE SYNTHASE PES1 (EUROFUNG)-RELATED"/>
    <property type="match status" value="1"/>
</dbReference>